<dbReference type="InterPro" id="IPR009006">
    <property type="entry name" value="Ala_racemase/Decarboxylase_C"/>
</dbReference>
<dbReference type="NCBIfam" id="TIGR01048">
    <property type="entry name" value="lysA"/>
    <property type="match status" value="1"/>
</dbReference>
<name>A0A078KSZ9_9FIRM</name>
<evidence type="ECO:0000256" key="5">
    <source>
        <dbReference type="HAMAP-Rule" id="MF_02120"/>
    </source>
</evidence>
<dbReference type="InterPro" id="IPR022644">
    <property type="entry name" value="De-COase2_N"/>
</dbReference>
<evidence type="ECO:0000313" key="11">
    <source>
        <dbReference type="Proteomes" id="UP000032431"/>
    </source>
</evidence>
<dbReference type="HOGENOM" id="CLU_026444_0_1_9"/>
<evidence type="ECO:0000313" key="10">
    <source>
        <dbReference type="EMBL" id="CDZ24244.1"/>
    </source>
</evidence>
<dbReference type="OrthoDB" id="9802241at2"/>
<proteinExistence type="inferred from homology"/>
<feature type="modified residue" description="N6-(pyridoxal phosphate)lysine" evidence="5 7">
    <location>
        <position position="67"/>
    </location>
</feature>
<protein>
    <recommendedName>
        <fullName evidence="5 6">Diaminopimelate decarboxylase</fullName>
        <shortName evidence="5">DAP decarboxylase</shortName>
        <shortName evidence="5">DAPDC</shortName>
        <ecNumber evidence="5 6">4.1.1.20</ecNumber>
    </recommendedName>
</protein>
<dbReference type="EC" id="4.1.1.20" evidence="5 6"/>
<dbReference type="PATRIC" id="fig|29343.3.peg.1186"/>
<evidence type="ECO:0000256" key="8">
    <source>
        <dbReference type="RuleBase" id="RU003738"/>
    </source>
</evidence>
<sequence length="432" mass="48097">MFNSDCFNINEKGNLTIGGYDTTEIAAEFGTPVYVMDEETVRKNCRLYKQSIDNYYGGNGLPLYASKALSCKEMCRIAASEGLGLDVVSGGELYTAMEAGFPADKIYFHGNSKTREEIEYAVDCKIGCFVVDNIDELILLNKICDEKGTKQDIMLRLKPGIDAHTHDFIRTGQIDSKFGFAIETGEADQAVKKALEYKNLNLVGVHCHIGSQIFEVEPFELAAQVMINFMADMKEKYHVVLSRLNLGGGFGIKYIPENKPIKYDKYMEKVSETVRKACEERGLDLPYILLEPGRSLVGEAGITLYRICSVKTIPGVRTYVLTDGGMGDNPRYALYQAEYDAVIANKASEERTVKVTIGGRYCESGDLIQENLMIQQPETGDLLAVFGTGAYNYSMASNYNRVPRPPIVMITDGKPRVIVRRETYADIVNCDI</sequence>
<keyword evidence="2 5" id="KW-0210">Decarboxylase</keyword>
<dbReference type="HAMAP" id="MF_02120">
    <property type="entry name" value="LysA"/>
    <property type="match status" value="1"/>
</dbReference>
<dbReference type="KEGG" id="ccel:CCDG5_1127"/>
<feature type="domain" description="Orn/DAP/Arg decarboxylase 2 N-terminal" evidence="9">
    <location>
        <begin position="40"/>
        <end position="297"/>
    </location>
</feature>
<evidence type="ECO:0000256" key="3">
    <source>
        <dbReference type="ARBA" id="ARBA00022898"/>
    </source>
</evidence>
<evidence type="ECO:0000256" key="2">
    <source>
        <dbReference type="ARBA" id="ARBA00022793"/>
    </source>
</evidence>
<evidence type="ECO:0000259" key="9">
    <source>
        <dbReference type="Pfam" id="PF02784"/>
    </source>
</evidence>
<dbReference type="PRINTS" id="PR01181">
    <property type="entry name" value="DAPDCRBXLASE"/>
</dbReference>
<evidence type="ECO:0000256" key="7">
    <source>
        <dbReference type="PIRSR" id="PIRSR600183-50"/>
    </source>
</evidence>
<dbReference type="GO" id="GO:0008836">
    <property type="term" value="F:diaminopimelate decarboxylase activity"/>
    <property type="evidence" value="ECO:0007669"/>
    <property type="project" value="UniProtKB-UniRule"/>
</dbReference>
<dbReference type="GO" id="GO:0009089">
    <property type="term" value="P:lysine biosynthetic process via diaminopimelate"/>
    <property type="evidence" value="ECO:0007669"/>
    <property type="project" value="UniProtKB-UniRule"/>
</dbReference>
<comment type="similarity">
    <text evidence="5">Belongs to the Orn/Lys/Arg decarboxylase class-II family. LysA subfamily.</text>
</comment>
<accession>A0A078KSZ9</accession>
<dbReference type="Gene3D" id="3.20.20.10">
    <property type="entry name" value="Alanine racemase"/>
    <property type="match status" value="1"/>
</dbReference>
<dbReference type="Proteomes" id="UP000032431">
    <property type="component" value="Chromosome I"/>
</dbReference>
<keyword evidence="5 8" id="KW-0457">Lysine biosynthesis</keyword>
<comment type="cofactor">
    <cofactor evidence="1 5 7 8">
        <name>pyridoxal 5'-phosphate</name>
        <dbReference type="ChEBI" id="CHEBI:597326"/>
    </cofactor>
</comment>
<dbReference type="Gene3D" id="2.40.37.10">
    <property type="entry name" value="Lyase, Ornithine Decarboxylase, Chain A, domain 1"/>
    <property type="match status" value="1"/>
</dbReference>
<feature type="binding site" evidence="5">
    <location>
        <position position="331"/>
    </location>
    <ligand>
        <name>substrate</name>
    </ligand>
</feature>
<dbReference type="PANTHER" id="PTHR43727">
    <property type="entry name" value="DIAMINOPIMELATE DECARBOXYLASE"/>
    <property type="match status" value="1"/>
</dbReference>
<dbReference type="Pfam" id="PF02784">
    <property type="entry name" value="Orn_Arg_deC_N"/>
    <property type="match status" value="1"/>
</dbReference>
<dbReference type="AlphaFoldDB" id="A0A078KSZ9"/>
<dbReference type="STRING" id="29343.CCDG5_1127"/>
<dbReference type="EMBL" id="LM995447">
    <property type="protein sequence ID" value="CDZ24244.1"/>
    <property type="molecule type" value="Genomic_DNA"/>
</dbReference>
<reference evidence="11" key="1">
    <citation type="submission" date="2014-07" db="EMBL/GenBank/DDBJ databases">
        <authorList>
            <person name="Wibberg D."/>
        </authorList>
    </citation>
    <scope>NUCLEOTIDE SEQUENCE [LARGE SCALE GENOMIC DNA]</scope>
    <source>
        <strain evidence="11">DG5</strain>
    </source>
</reference>
<dbReference type="PRINTS" id="PR01179">
    <property type="entry name" value="ODADCRBXLASE"/>
</dbReference>
<keyword evidence="11" id="KW-1185">Reference proteome</keyword>
<comment type="function">
    <text evidence="5">Specifically catalyzes the decarboxylation of meso-diaminopimelate (meso-DAP) to L-lysine.</text>
</comment>
<dbReference type="InterPro" id="IPR000183">
    <property type="entry name" value="Orn/DAP/Arg_de-COase"/>
</dbReference>
<feature type="active site" description="Proton donor" evidence="7">
    <location>
        <position position="362"/>
    </location>
</feature>
<feature type="binding site" evidence="5">
    <location>
        <position position="391"/>
    </location>
    <ligand>
        <name>pyridoxal 5'-phosphate</name>
        <dbReference type="ChEBI" id="CHEBI:597326"/>
    </ligand>
</feature>
<dbReference type="PANTHER" id="PTHR43727:SF2">
    <property type="entry name" value="GROUP IV DECARBOXYLASE"/>
    <property type="match status" value="1"/>
</dbReference>
<evidence type="ECO:0000256" key="6">
    <source>
        <dbReference type="NCBIfam" id="TIGR01048"/>
    </source>
</evidence>
<organism evidence="10 11">
    <name type="scientific">[Clostridium] cellulosi</name>
    <dbReference type="NCBI Taxonomy" id="29343"/>
    <lineage>
        <taxon>Bacteria</taxon>
        <taxon>Bacillati</taxon>
        <taxon>Bacillota</taxon>
        <taxon>Clostridia</taxon>
        <taxon>Eubacteriales</taxon>
        <taxon>Oscillospiraceae</taxon>
        <taxon>Oscillospiraceae incertae sedis</taxon>
    </lineage>
</organism>
<feature type="binding site" evidence="5">
    <location>
        <begin position="291"/>
        <end position="294"/>
    </location>
    <ligand>
        <name>pyridoxal 5'-phosphate</name>
        <dbReference type="ChEBI" id="CHEBI:597326"/>
    </ligand>
</feature>
<comment type="subunit">
    <text evidence="5">Homodimer.</text>
</comment>
<keyword evidence="5" id="KW-0028">Amino-acid biosynthesis</keyword>
<feature type="binding site" evidence="5">
    <location>
        <position position="294"/>
    </location>
    <ligand>
        <name>substrate</name>
    </ligand>
</feature>
<dbReference type="SUPFAM" id="SSF51419">
    <property type="entry name" value="PLP-binding barrel"/>
    <property type="match status" value="1"/>
</dbReference>
<evidence type="ECO:0000256" key="4">
    <source>
        <dbReference type="ARBA" id="ARBA00023239"/>
    </source>
</evidence>
<keyword evidence="4 5" id="KW-0456">Lyase</keyword>
<dbReference type="FunFam" id="3.20.20.10:FF:000003">
    <property type="entry name" value="Diaminopimelate decarboxylase"/>
    <property type="match status" value="1"/>
</dbReference>
<dbReference type="InterPro" id="IPR029066">
    <property type="entry name" value="PLP-binding_barrel"/>
</dbReference>
<comment type="catalytic activity">
    <reaction evidence="5 8">
        <text>meso-2,6-diaminopimelate + H(+) = L-lysine + CO2</text>
        <dbReference type="Rhea" id="RHEA:15101"/>
        <dbReference type="ChEBI" id="CHEBI:15378"/>
        <dbReference type="ChEBI" id="CHEBI:16526"/>
        <dbReference type="ChEBI" id="CHEBI:32551"/>
        <dbReference type="ChEBI" id="CHEBI:57791"/>
        <dbReference type="EC" id="4.1.1.20"/>
    </reaction>
</comment>
<dbReference type="GO" id="GO:0030170">
    <property type="term" value="F:pyridoxal phosphate binding"/>
    <property type="evidence" value="ECO:0007669"/>
    <property type="project" value="UniProtKB-UniRule"/>
</dbReference>
<evidence type="ECO:0000256" key="1">
    <source>
        <dbReference type="ARBA" id="ARBA00001933"/>
    </source>
</evidence>
<feature type="binding site" evidence="5">
    <location>
        <position position="363"/>
    </location>
    <ligand>
        <name>substrate</name>
    </ligand>
</feature>
<dbReference type="InterPro" id="IPR002986">
    <property type="entry name" value="DAP_deCOOHase_LysA"/>
</dbReference>
<feature type="binding site" evidence="5">
    <location>
        <position position="335"/>
    </location>
    <ligand>
        <name>substrate</name>
    </ligand>
</feature>
<dbReference type="UniPathway" id="UPA00034">
    <property type="reaction ID" value="UER00027"/>
</dbReference>
<feature type="binding site" evidence="5">
    <location>
        <position position="249"/>
    </location>
    <ligand>
        <name>pyridoxal 5'-phosphate</name>
        <dbReference type="ChEBI" id="CHEBI:597326"/>
    </ligand>
</feature>
<feature type="binding site" evidence="5">
    <location>
        <position position="391"/>
    </location>
    <ligand>
        <name>substrate</name>
    </ligand>
</feature>
<dbReference type="SUPFAM" id="SSF50621">
    <property type="entry name" value="Alanine racemase C-terminal domain-like"/>
    <property type="match status" value="1"/>
</dbReference>
<gene>
    <name evidence="5 10" type="primary">lysA</name>
    <name evidence="10" type="ORF">CCDG5_1127</name>
</gene>
<keyword evidence="3 5" id="KW-0663">Pyridoxal phosphate</keyword>
<comment type="pathway">
    <text evidence="5 8">Amino-acid biosynthesis; L-lysine biosynthesis via DAP pathway; L-lysine from DL-2,6-diaminopimelate: step 1/1.</text>
</comment>
<dbReference type="CDD" id="cd06828">
    <property type="entry name" value="PLPDE_III_DapDC"/>
    <property type="match status" value="1"/>
</dbReference>